<accession>A0A4Y3PA95</accession>
<evidence type="ECO:0000313" key="1">
    <source>
        <dbReference type="EMBL" id="GEB30454.1"/>
    </source>
</evidence>
<protein>
    <submittedName>
        <fullName evidence="1">Uncharacterized protein</fullName>
    </submittedName>
</protein>
<organism evidence="1 2">
    <name type="scientific">Brevibacillus parabrevis</name>
    <dbReference type="NCBI Taxonomy" id="54914"/>
    <lineage>
        <taxon>Bacteria</taxon>
        <taxon>Bacillati</taxon>
        <taxon>Bacillota</taxon>
        <taxon>Bacilli</taxon>
        <taxon>Bacillales</taxon>
        <taxon>Paenibacillaceae</taxon>
        <taxon>Brevibacillus</taxon>
    </lineage>
</organism>
<dbReference type="EMBL" id="BJMH01000001">
    <property type="protein sequence ID" value="GEB30454.1"/>
    <property type="molecule type" value="Genomic_DNA"/>
</dbReference>
<proteinExistence type="predicted"/>
<dbReference type="AlphaFoldDB" id="A0A4Y3PA95"/>
<name>A0A4Y3PA95_BREPA</name>
<reference evidence="1 2" key="1">
    <citation type="submission" date="2019-06" db="EMBL/GenBank/DDBJ databases">
        <title>Whole genome shotgun sequence of Brevibacillus parabrevis NBRC 12334.</title>
        <authorList>
            <person name="Hosoyama A."/>
            <person name="Uohara A."/>
            <person name="Ohji S."/>
            <person name="Ichikawa N."/>
        </authorList>
    </citation>
    <scope>NUCLEOTIDE SEQUENCE [LARGE SCALE GENOMIC DNA]</scope>
    <source>
        <strain evidence="1 2">NBRC 12334</strain>
    </source>
</reference>
<dbReference type="Proteomes" id="UP000316882">
    <property type="component" value="Unassembled WGS sequence"/>
</dbReference>
<sequence length="102" mass="12197">MVAGDEKQAKSLLEWAKPKFPEKWLAWHYRSQYEELINFSNYAFYDKRVQIAPTVSTDKKSKPIEFIPVNGHWLNRSNRLEAEQIVETVPIPYRRSQKSKKW</sequence>
<comment type="caution">
    <text evidence="1">The sequence shown here is derived from an EMBL/GenBank/DDBJ whole genome shotgun (WGS) entry which is preliminary data.</text>
</comment>
<gene>
    <name evidence="1" type="ORF">BPA01_00340</name>
</gene>
<keyword evidence="2" id="KW-1185">Reference proteome</keyword>
<evidence type="ECO:0000313" key="2">
    <source>
        <dbReference type="Proteomes" id="UP000316882"/>
    </source>
</evidence>